<proteinExistence type="predicted"/>
<keyword evidence="1" id="KW-0472">Membrane</keyword>
<evidence type="ECO:0000313" key="3">
    <source>
        <dbReference type="Proteomes" id="UP000320766"/>
    </source>
</evidence>
<dbReference type="EMBL" id="RXIL01000118">
    <property type="protein sequence ID" value="RZN68014.1"/>
    <property type="molecule type" value="Genomic_DNA"/>
</dbReference>
<sequence>MVRYNRALKASLRFLVYGIIPIIIGIVPLFFGVVGGFMGYIGGMGTESIWGLFIEILPSIIMAIVGAVILIMGIVSALFKVLPEVISEEEKGE</sequence>
<evidence type="ECO:0000256" key="1">
    <source>
        <dbReference type="SAM" id="Phobius"/>
    </source>
</evidence>
<feature type="transmembrane region" description="Helical" evidence="1">
    <location>
        <begin position="60"/>
        <end position="82"/>
    </location>
</feature>
<dbReference type="Proteomes" id="UP000320766">
    <property type="component" value="Unassembled WGS sequence"/>
</dbReference>
<accession>A0A520KVH8</accession>
<keyword evidence="1" id="KW-0812">Transmembrane</keyword>
<feature type="transmembrane region" description="Helical" evidence="1">
    <location>
        <begin position="12"/>
        <end position="40"/>
    </location>
</feature>
<name>A0A520KVH8_9EURY</name>
<keyword evidence="1" id="KW-1133">Transmembrane helix</keyword>
<reference evidence="2 3" key="1">
    <citation type="journal article" date="2019" name="Nat. Microbiol.">
        <title>Wide diversity of methane and short-chain alkane metabolisms in uncultured archaea.</title>
        <authorList>
            <person name="Borrel G."/>
            <person name="Adam P.S."/>
            <person name="McKay L.J."/>
            <person name="Chen L.X."/>
            <person name="Sierra-Garcia I.N."/>
            <person name="Sieber C.M."/>
            <person name="Letourneur Q."/>
            <person name="Ghozlane A."/>
            <person name="Andersen G.L."/>
            <person name="Li W.J."/>
            <person name="Hallam S.J."/>
            <person name="Muyzer G."/>
            <person name="de Oliveira V.M."/>
            <person name="Inskeep W.P."/>
            <person name="Banfield J.F."/>
            <person name="Gribaldo S."/>
        </authorList>
    </citation>
    <scope>NUCLEOTIDE SEQUENCE [LARGE SCALE GENOMIC DNA]</scope>
    <source>
        <strain evidence="2">NM1b</strain>
    </source>
</reference>
<evidence type="ECO:0000313" key="2">
    <source>
        <dbReference type="EMBL" id="RZN68014.1"/>
    </source>
</evidence>
<comment type="caution">
    <text evidence="2">The sequence shown here is derived from an EMBL/GenBank/DDBJ whole genome shotgun (WGS) entry which is preliminary data.</text>
</comment>
<dbReference type="AlphaFoldDB" id="A0A520KVH8"/>
<organism evidence="2 3">
    <name type="scientific">Candidatus Methanolliviera hydrocarbonicum</name>
    <dbReference type="NCBI Taxonomy" id="2491085"/>
    <lineage>
        <taxon>Archaea</taxon>
        <taxon>Methanobacteriati</taxon>
        <taxon>Methanobacteriota</taxon>
        <taxon>Candidatus Methanoliparia</taxon>
        <taxon>Candidatus Methanoliparales</taxon>
        <taxon>Candidatus Methanollivieraceae</taxon>
        <taxon>Candidatus Methanolliviera</taxon>
    </lineage>
</organism>
<gene>
    <name evidence="2" type="ORF">EF807_06605</name>
</gene>
<protein>
    <submittedName>
        <fullName evidence="2">Uncharacterized protein</fullName>
    </submittedName>
</protein>